<proteinExistence type="predicted"/>
<accession>A0A6G7ZKT2</accession>
<dbReference type="AlphaFoldDB" id="A0A6G7ZKT2"/>
<dbReference type="KEGG" id="ssin:G7078_01080"/>
<protein>
    <submittedName>
        <fullName evidence="2">Uncharacterized protein</fullName>
    </submittedName>
</protein>
<reference evidence="2 3" key="1">
    <citation type="submission" date="2020-03" db="EMBL/GenBank/DDBJ databases">
        <title>Sphingomonas sp. nov., isolated from fish.</title>
        <authorList>
            <person name="Hyun D.-W."/>
            <person name="Bae J.-W."/>
        </authorList>
    </citation>
    <scope>NUCLEOTIDE SEQUENCE [LARGE SCALE GENOMIC DNA]</scope>
    <source>
        <strain evidence="2 3">HDW15C</strain>
    </source>
</reference>
<evidence type="ECO:0000313" key="3">
    <source>
        <dbReference type="Proteomes" id="UP000502502"/>
    </source>
</evidence>
<keyword evidence="1" id="KW-1133">Transmembrane helix</keyword>
<evidence type="ECO:0000256" key="1">
    <source>
        <dbReference type="SAM" id="Phobius"/>
    </source>
</evidence>
<dbReference type="EMBL" id="CP049871">
    <property type="protein sequence ID" value="QIL01520.1"/>
    <property type="molecule type" value="Genomic_DNA"/>
</dbReference>
<dbReference type="RefSeq" id="WP_166092126.1">
    <property type="nucleotide sequence ID" value="NZ_CP049871.1"/>
</dbReference>
<keyword evidence="1" id="KW-0812">Transmembrane</keyword>
<name>A0A6G7ZKT2_9SPHN</name>
<gene>
    <name evidence="2" type="ORF">G7078_01080</name>
</gene>
<sequence length="234" mass="25835">MFNTVRHWWDSGRGKMTVRLFLFELFVVIIGVLIAQSVAGYAQRQSELRHMEAERSRLQSELEGVHAFVKAWRAGVPCLAERMTQIMSGASFRPSELRRPRFPTPAYAAPSTEVLDLLAAKYGAKDKDDLNWVGGNVANSSTVIASIIARWGRLMLIDPANGQVTASDRAEARMAAADIKAQLRAMEVIANDTDDVLTRMNVGSRNPVESDYGPATSCAAIWNSGRLDPLLRTK</sequence>
<keyword evidence="3" id="KW-1185">Reference proteome</keyword>
<feature type="transmembrane region" description="Helical" evidence="1">
    <location>
        <begin position="20"/>
        <end position="42"/>
    </location>
</feature>
<evidence type="ECO:0000313" key="2">
    <source>
        <dbReference type="EMBL" id="QIL01520.1"/>
    </source>
</evidence>
<keyword evidence="1" id="KW-0472">Membrane</keyword>
<organism evidence="2 3">
    <name type="scientific">Sphingomonas sinipercae</name>
    <dbReference type="NCBI Taxonomy" id="2714944"/>
    <lineage>
        <taxon>Bacteria</taxon>
        <taxon>Pseudomonadati</taxon>
        <taxon>Pseudomonadota</taxon>
        <taxon>Alphaproteobacteria</taxon>
        <taxon>Sphingomonadales</taxon>
        <taxon>Sphingomonadaceae</taxon>
        <taxon>Sphingomonas</taxon>
    </lineage>
</organism>
<dbReference type="Proteomes" id="UP000502502">
    <property type="component" value="Chromosome"/>
</dbReference>